<name>A0AAN9B4U1_9CAEN</name>
<dbReference type="InterPro" id="IPR026769">
    <property type="entry name" value="Mic13"/>
</dbReference>
<comment type="caution">
    <text evidence="9">The sequence shown here is derived from an EMBL/GenBank/DDBJ whole genome shotgun (WGS) entry which is preliminary data.</text>
</comment>
<evidence type="ECO:0000313" key="10">
    <source>
        <dbReference type="Proteomes" id="UP001374579"/>
    </source>
</evidence>
<evidence type="ECO:0000313" key="9">
    <source>
        <dbReference type="EMBL" id="KAK7098773.1"/>
    </source>
</evidence>
<comment type="similarity">
    <text evidence="2 8">Belongs to the MICOS complex subunit Mic13 family.</text>
</comment>
<evidence type="ECO:0000256" key="8">
    <source>
        <dbReference type="RuleBase" id="RU363009"/>
    </source>
</evidence>
<accession>A0AAN9B4U1</accession>
<keyword evidence="4 8" id="KW-0999">Mitochondrion inner membrane</keyword>
<gene>
    <name evidence="9" type="ORF">V1264_003009</name>
</gene>
<dbReference type="GO" id="GO:0061617">
    <property type="term" value="C:MICOS complex"/>
    <property type="evidence" value="ECO:0007669"/>
    <property type="project" value="UniProtKB-UniRule"/>
</dbReference>
<proteinExistence type="inferred from homology"/>
<keyword evidence="10" id="KW-1185">Reference proteome</keyword>
<sequence>MAAVSIAKTLTKVVIGGGAVYATVQQGVWTTNTADSSKVLETVRNSVAPTASEYISKIPSMREVNNSVVSLWNKGVTTTFHTVADAPKYGKQVVESTKNLISNK</sequence>
<comment type="function">
    <text evidence="8">Component of the MICOS complex, a large protein complex of the mitochondrial inner membrane that plays crucial roles in the maintenance of crista junctions, inner membrane architecture, and formation of contact sites to the outer membrane.</text>
</comment>
<keyword evidence="6 8" id="KW-0496">Mitochondrion</keyword>
<evidence type="ECO:0000256" key="4">
    <source>
        <dbReference type="ARBA" id="ARBA00022792"/>
    </source>
</evidence>
<dbReference type="Proteomes" id="UP001374579">
    <property type="component" value="Unassembled WGS sequence"/>
</dbReference>
<keyword evidence="3" id="KW-0812">Transmembrane</keyword>
<dbReference type="PANTHER" id="PTHR31816">
    <property type="entry name" value="MICOS COMPLEX SUBUNIT MIC13"/>
    <property type="match status" value="1"/>
</dbReference>
<evidence type="ECO:0000256" key="5">
    <source>
        <dbReference type="ARBA" id="ARBA00022989"/>
    </source>
</evidence>
<comment type="subcellular location">
    <subcellularLocation>
        <location evidence="1 8">Mitochondrion inner membrane</location>
        <topology evidence="1 8">Single-pass membrane protein</topology>
    </subcellularLocation>
</comment>
<dbReference type="GO" id="GO:0042407">
    <property type="term" value="P:cristae formation"/>
    <property type="evidence" value="ECO:0007669"/>
    <property type="project" value="TreeGrafter"/>
</dbReference>
<keyword evidence="5" id="KW-1133">Transmembrane helix</keyword>
<reference evidence="9 10" key="1">
    <citation type="submission" date="2024-02" db="EMBL/GenBank/DDBJ databases">
        <title>Chromosome-scale genome assembly of the rough periwinkle Littorina saxatilis.</title>
        <authorList>
            <person name="De Jode A."/>
            <person name="Faria R."/>
            <person name="Formenti G."/>
            <person name="Sims Y."/>
            <person name="Smith T.P."/>
            <person name="Tracey A."/>
            <person name="Wood J.M.D."/>
            <person name="Zagrodzka Z.B."/>
            <person name="Johannesson K."/>
            <person name="Butlin R.K."/>
            <person name="Leder E.H."/>
        </authorList>
    </citation>
    <scope>NUCLEOTIDE SEQUENCE [LARGE SCALE GENOMIC DNA]</scope>
    <source>
        <strain evidence="9">Snail1</strain>
        <tissue evidence="9">Muscle</tissue>
    </source>
</reference>
<dbReference type="AlphaFoldDB" id="A0AAN9B4U1"/>
<evidence type="ECO:0000256" key="6">
    <source>
        <dbReference type="ARBA" id="ARBA00023128"/>
    </source>
</evidence>
<dbReference type="GO" id="GO:0044284">
    <property type="term" value="C:mitochondrial crista junction"/>
    <property type="evidence" value="ECO:0007669"/>
    <property type="project" value="TreeGrafter"/>
</dbReference>
<evidence type="ECO:0000256" key="7">
    <source>
        <dbReference type="ARBA" id="ARBA00023136"/>
    </source>
</evidence>
<keyword evidence="7" id="KW-0472">Membrane</keyword>
<dbReference type="Pfam" id="PF15884">
    <property type="entry name" value="QIL1"/>
    <property type="match status" value="1"/>
</dbReference>
<dbReference type="PANTHER" id="PTHR31816:SF3">
    <property type="entry name" value="MICOS COMPLEX SUBUNIT MIC13"/>
    <property type="match status" value="1"/>
</dbReference>
<evidence type="ECO:0000256" key="2">
    <source>
        <dbReference type="ARBA" id="ARBA00006771"/>
    </source>
</evidence>
<dbReference type="EMBL" id="JBAMIC010000012">
    <property type="protein sequence ID" value="KAK7098773.1"/>
    <property type="molecule type" value="Genomic_DNA"/>
</dbReference>
<organism evidence="9 10">
    <name type="scientific">Littorina saxatilis</name>
    <dbReference type="NCBI Taxonomy" id="31220"/>
    <lineage>
        <taxon>Eukaryota</taxon>
        <taxon>Metazoa</taxon>
        <taxon>Spiralia</taxon>
        <taxon>Lophotrochozoa</taxon>
        <taxon>Mollusca</taxon>
        <taxon>Gastropoda</taxon>
        <taxon>Caenogastropoda</taxon>
        <taxon>Littorinimorpha</taxon>
        <taxon>Littorinoidea</taxon>
        <taxon>Littorinidae</taxon>
        <taxon>Littorina</taxon>
    </lineage>
</organism>
<comment type="subunit">
    <text evidence="8">Component of the mitochondrial contact site and cristae organizing system (MICOS) complex.</text>
</comment>
<evidence type="ECO:0000256" key="3">
    <source>
        <dbReference type="ARBA" id="ARBA00022692"/>
    </source>
</evidence>
<protein>
    <recommendedName>
        <fullName evidence="8">MICOS complex subunit MIC13</fullName>
    </recommendedName>
</protein>
<evidence type="ECO:0000256" key="1">
    <source>
        <dbReference type="ARBA" id="ARBA00004434"/>
    </source>
</evidence>